<feature type="transmembrane region" description="Helical" evidence="1">
    <location>
        <begin position="24"/>
        <end position="44"/>
    </location>
</feature>
<dbReference type="AlphaFoldDB" id="A0A5D3YFC9"/>
<dbReference type="RefSeq" id="WP_148899744.1">
    <property type="nucleotide sequence ID" value="NZ_VNHY01000004.1"/>
</dbReference>
<keyword evidence="1" id="KW-1133">Transmembrane helix</keyword>
<dbReference type="Proteomes" id="UP000324595">
    <property type="component" value="Unassembled WGS sequence"/>
</dbReference>
<accession>A0A5D3YFC9</accession>
<sequence>MILSLLINTVGIFLIGSLLKGVHLNSFFTALATVILLAIVNTFVKPIISFLALPLTIITFGLFILVINAFMLMIVDGLLDGLKIDHWGWALLFSLILSVLNLGFF</sequence>
<dbReference type="Pfam" id="PF04020">
    <property type="entry name" value="Phage_holin_4_2"/>
    <property type="match status" value="1"/>
</dbReference>
<evidence type="ECO:0000313" key="3">
    <source>
        <dbReference type="Proteomes" id="UP000324595"/>
    </source>
</evidence>
<dbReference type="OrthoDB" id="6402664at2"/>
<evidence type="ECO:0000313" key="2">
    <source>
        <dbReference type="EMBL" id="TYP92187.1"/>
    </source>
</evidence>
<reference evidence="2 3" key="1">
    <citation type="submission" date="2019-07" db="EMBL/GenBank/DDBJ databases">
        <title>Genomic Encyclopedia of Archaeal and Bacterial Type Strains, Phase II (KMG-II): from individual species to whole genera.</title>
        <authorList>
            <person name="Goeker M."/>
        </authorList>
    </citation>
    <scope>NUCLEOTIDE SEQUENCE [LARGE SCALE GENOMIC DNA]</scope>
    <source>
        <strain evidence="2 3">DSM 21935</strain>
    </source>
</reference>
<feature type="transmembrane region" description="Helical" evidence="1">
    <location>
        <begin position="51"/>
        <end position="75"/>
    </location>
</feature>
<protein>
    <submittedName>
        <fullName evidence="2">Putative membrane protein</fullName>
    </submittedName>
</protein>
<organism evidence="2 3">
    <name type="scientific">Fodinibius salinus</name>
    <dbReference type="NCBI Taxonomy" id="860790"/>
    <lineage>
        <taxon>Bacteria</taxon>
        <taxon>Pseudomonadati</taxon>
        <taxon>Balneolota</taxon>
        <taxon>Balneolia</taxon>
        <taxon>Balneolales</taxon>
        <taxon>Balneolaceae</taxon>
        <taxon>Fodinibius</taxon>
    </lineage>
</organism>
<keyword evidence="3" id="KW-1185">Reference proteome</keyword>
<dbReference type="EMBL" id="VNHY01000004">
    <property type="protein sequence ID" value="TYP92187.1"/>
    <property type="molecule type" value="Genomic_DNA"/>
</dbReference>
<proteinExistence type="predicted"/>
<evidence type="ECO:0000256" key="1">
    <source>
        <dbReference type="SAM" id="Phobius"/>
    </source>
</evidence>
<name>A0A5D3YFC9_9BACT</name>
<feature type="transmembrane region" description="Helical" evidence="1">
    <location>
        <begin position="87"/>
        <end position="104"/>
    </location>
</feature>
<keyword evidence="1" id="KW-0472">Membrane</keyword>
<gene>
    <name evidence="2" type="ORF">LX73_2439</name>
</gene>
<dbReference type="PANTHER" id="PTHR37309:SF1">
    <property type="entry name" value="SLR0284 PROTEIN"/>
    <property type="match status" value="1"/>
</dbReference>
<comment type="caution">
    <text evidence="2">The sequence shown here is derived from an EMBL/GenBank/DDBJ whole genome shotgun (WGS) entry which is preliminary data.</text>
</comment>
<keyword evidence="1" id="KW-0812">Transmembrane</keyword>
<dbReference type="InterPro" id="IPR007165">
    <property type="entry name" value="Phage_holin_4_2"/>
</dbReference>
<dbReference type="PANTHER" id="PTHR37309">
    <property type="entry name" value="SLR0284 PROTEIN"/>
    <property type="match status" value="1"/>
</dbReference>